<evidence type="ECO:0000313" key="6">
    <source>
        <dbReference type="Proteomes" id="UP000245320"/>
    </source>
</evidence>
<gene>
    <name evidence="7" type="primary">MUSTN1</name>
</gene>
<name>A0A6J3RYP0_TURTR</name>
<dbReference type="InterPro" id="IPR031394">
    <property type="entry name" value="MUSTN1"/>
</dbReference>
<dbReference type="AlphaFoldDB" id="A0A6J3RYP0"/>
<accession>A0A6J3RYP0</accession>
<dbReference type="Pfam" id="PF15682">
    <property type="entry name" value="Mustang"/>
    <property type="match status" value="1"/>
</dbReference>
<feature type="region of interest" description="Disordered" evidence="5">
    <location>
        <begin position="61"/>
        <end position="97"/>
    </location>
</feature>
<evidence type="ECO:0000313" key="7">
    <source>
        <dbReference type="RefSeq" id="XP_033719626.1"/>
    </source>
</evidence>
<dbReference type="FunCoup" id="A0A6J3RYP0">
    <property type="interactions" value="96"/>
</dbReference>
<dbReference type="RefSeq" id="XP_033719626.1">
    <property type="nucleotide sequence ID" value="XM_033863735.1"/>
</dbReference>
<dbReference type="InParanoid" id="A0A6J3RYP0"/>
<keyword evidence="3" id="KW-0539">Nucleus</keyword>
<sequence>MLEKEAISFLTTCSKVPYEVQLFTCHMASILVLEKPQNTNCVLCAIRLICPNLDLSQATHNGNLGSGLSKADTQEAPIKKKRPPVKEEDLKGARGKLTKNQEIKSKTYQVMQECEQAGSAAPSVFSLARTGTETVFEKPKAGPAKSVFG</sequence>
<evidence type="ECO:0000256" key="3">
    <source>
        <dbReference type="ARBA" id="ARBA00023242"/>
    </source>
</evidence>
<evidence type="ECO:0000256" key="5">
    <source>
        <dbReference type="SAM" id="MobiDB-lite"/>
    </source>
</evidence>
<protein>
    <recommendedName>
        <fullName evidence="2">Musculoskeletal embryonic nuclear protein 1</fullName>
    </recommendedName>
</protein>
<comment type="similarity">
    <text evidence="4">Belongs to the MUSTN1 family.</text>
</comment>
<keyword evidence="6" id="KW-1185">Reference proteome</keyword>
<dbReference type="CTD" id="389125"/>
<evidence type="ECO:0000256" key="4">
    <source>
        <dbReference type="ARBA" id="ARBA00044950"/>
    </source>
</evidence>
<evidence type="ECO:0000256" key="2">
    <source>
        <dbReference type="ARBA" id="ARBA00018401"/>
    </source>
</evidence>
<dbReference type="GO" id="GO:0002062">
    <property type="term" value="P:chondrocyte differentiation"/>
    <property type="evidence" value="ECO:0007669"/>
    <property type="project" value="InterPro"/>
</dbReference>
<reference evidence="7" key="1">
    <citation type="submission" date="2025-08" db="UniProtKB">
        <authorList>
            <consortium name="RefSeq"/>
        </authorList>
    </citation>
    <scope>IDENTIFICATION</scope>
    <source>
        <tissue evidence="7">Spleen</tissue>
    </source>
</reference>
<comment type="subcellular location">
    <subcellularLocation>
        <location evidence="1">Nucleus</location>
    </subcellularLocation>
</comment>
<proteinExistence type="inferred from homology"/>
<dbReference type="GO" id="GO:0035988">
    <property type="term" value="P:chondrocyte proliferation"/>
    <property type="evidence" value="ECO:0007669"/>
    <property type="project" value="InterPro"/>
</dbReference>
<dbReference type="GO" id="GO:0005634">
    <property type="term" value="C:nucleus"/>
    <property type="evidence" value="ECO:0007669"/>
    <property type="project" value="UniProtKB-SubCell"/>
</dbReference>
<evidence type="ECO:0000256" key="1">
    <source>
        <dbReference type="ARBA" id="ARBA00004123"/>
    </source>
</evidence>
<dbReference type="GO" id="GO:0042246">
    <property type="term" value="P:tissue regeneration"/>
    <property type="evidence" value="ECO:0007669"/>
    <property type="project" value="InterPro"/>
</dbReference>
<organism evidence="6 7">
    <name type="scientific">Tursiops truncatus</name>
    <name type="common">Atlantic bottle-nosed dolphin</name>
    <name type="synonym">Delphinus truncatus</name>
    <dbReference type="NCBI Taxonomy" id="9739"/>
    <lineage>
        <taxon>Eukaryota</taxon>
        <taxon>Metazoa</taxon>
        <taxon>Chordata</taxon>
        <taxon>Craniata</taxon>
        <taxon>Vertebrata</taxon>
        <taxon>Euteleostomi</taxon>
        <taxon>Mammalia</taxon>
        <taxon>Eutheria</taxon>
        <taxon>Laurasiatheria</taxon>
        <taxon>Artiodactyla</taxon>
        <taxon>Whippomorpha</taxon>
        <taxon>Cetacea</taxon>
        <taxon>Odontoceti</taxon>
        <taxon>Delphinidae</taxon>
        <taxon>Tursiops</taxon>
    </lineage>
</organism>
<dbReference type="Proteomes" id="UP000245320">
    <property type="component" value="Chromosome 10"/>
</dbReference>